<dbReference type="GO" id="GO:0005524">
    <property type="term" value="F:ATP binding"/>
    <property type="evidence" value="ECO:0007669"/>
    <property type="project" value="UniProtKB-KW"/>
</dbReference>
<evidence type="ECO:0000313" key="9">
    <source>
        <dbReference type="EMBL" id="MBB6714541.1"/>
    </source>
</evidence>
<keyword evidence="2" id="KW-0548">Nucleotidyltransferase</keyword>
<dbReference type="Gene3D" id="1.10.3290.10">
    <property type="entry name" value="Fido-like domain"/>
    <property type="match status" value="1"/>
</dbReference>
<dbReference type="PANTHER" id="PTHR39560">
    <property type="entry name" value="PROTEIN ADENYLYLTRANSFERASE FIC-RELATED"/>
    <property type="match status" value="1"/>
</dbReference>
<dbReference type="GO" id="GO:0070733">
    <property type="term" value="F:AMPylase activity"/>
    <property type="evidence" value="ECO:0007669"/>
    <property type="project" value="UniProtKB-EC"/>
</dbReference>
<protein>
    <recommendedName>
        <fullName evidence="5">protein adenylyltransferase</fullName>
        <ecNumber evidence="5">2.7.7.108</ecNumber>
    </recommendedName>
</protein>
<evidence type="ECO:0000256" key="5">
    <source>
        <dbReference type="ARBA" id="ARBA00034531"/>
    </source>
</evidence>
<keyword evidence="4" id="KW-0067">ATP-binding</keyword>
<comment type="caution">
    <text evidence="9">The sequence shown here is derived from an EMBL/GenBank/DDBJ whole genome shotgun (WGS) entry which is preliminary data.</text>
</comment>
<evidence type="ECO:0000256" key="6">
    <source>
        <dbReference type="ARBA" id="ARBA00047939"/>
    </source>
</evidence>
<evidence type="ECO:0000259" key="8">
    <source>
        <dbReference type="PROSITE" id="PS51459"/>
    </source>
</evidence>
<dbReference type="EC" id="2.7.7.108" evidence="5"/>
<dbReference type="InterPro" id="IPR003812">
    <property type="entry name" value="Fido"/>
</dbReference>
<dbReference type="InterPro" id="IPR036597">
    <property type="entry name" value="Fido-like_dom_sf"/>
</dbReference>
<keyword evidence="1" id="KW-0808">Transferase</keyword>
<dbReference type="SUPFAM" id="SSF140931">
    <property type="entry name" value="Fic-like"/>
    <property type="match status" value="1"/>
</dbReference>
<evidence type="ECO:0000256" key="4">
    <source>
        <dbReference type="ARBA" id="ARBA00022840"/>
    </source>
</evidence>
<dbReference type="Proteomes" id="UP000585258">
    <property type="component" value="Unassembled WGS sequence"/>
</dbReference>
<comment type="catalytic activity">
    <reaction evidence="6">
        <text>L-threonyl-[protein] + ATP = 3-O-(5'-adenylyl)-L-threonyl-[protein] + diphosphate</text>
        <dbReference type="Rhea" id="RHEA:54292"/>
        <dbReference type="Rhea" id="RHEA-COMP:11060"/>
        <dbReference type="Rhea" id="RHEA-COMP:13847"/>
        <dbReference type="ChEBI" id="CHEBI:30013"/>
        <dbReference type="ChEBI" id="CHEBI:30616"/>
        <dbReference type="ChEBI" id="CHEBI:33019"/>
        <dbReference type="ChEBI" id="CHEBI:138113"/>
        <dbReference type="EC" id="2.7.7.108"/>
    </reaction>
</comment>
<dbReference type="RefSeq" id="WP_185164109.1">
    <property type="nucleotide sequence ID" value="NZ_JACKWY010000003.1"/>
</dbReference>
<name>A0A7X0VSG2_9CLOT</name>
<keyword evidence="3" id="KW-0547">Nucleotide-binding</keyword>
<dbReference type="GO" id="GO:0051302">
    <property type="term" value="P:regulation of cell division"/>
    <property type="evidence" value="ECO:0007669"/>
    <property type="project" value="TreeGrafter"/>
</dbReference>
<evidence type="ECO:0000313" key="10">
    <source>
        <dbReference type="Proteomes" id="UP000585258"/>
    </source>
</evidence>
<reference evidence="9 10" key="1">
    <citation type="submission" date="2020-08" db="EMBL/GenBank/DDBJ databases">
        <title>Clostridia isolated from Swiss meat.</title>
        <authorList>
            <person name="Wambui J."/>
            <person name="Stevens M.J.A."/>
            <person name="Stephan R."/>
        </authorList>
    </citation>
    <scope>NUCLEOTIDE SEQUENCE [LARGE SCALE GENOMIC DNA]</scope>
    <source>
        <strain evidence="9 10">CM001</strain>
    </source>
</reference>
<organism evidence="9 10">
    <name type="scientific">Clostridium gasigenes</name>
    <dbReference type="NCBI Taxonomy" id="94869"/>
    <lineage>
        <taxon>Bacteria</taxon>
        <taxon>Bacillati</taxon>
        <taxon>Bacillota</taxon>
        <taxon>Clostridia</taxon>
        <taxon>Eubacteriales</taxon>
        <taxon>Clostridiaceae</taxon>
        <taxon>Clostridium</taxon>
    </lineage>
</organism>
<dbReference type="Pfam" id="PF02661">
    <property type="entry name" value="Fic"/>
    <property type="match status" value="1"/>
</dbReference>
<gene>
    <name evidence="9" type="ORF">H7E68_07325</name>
</gene>
<evidence type="ECO:0000256" key="2">
    <source>
        <dbReference type="ARBA" id="ARBA00022695"/>
    </source>
</evidence>
<evidence type="ECO:0000256" key="7">
    <source>
        <dbReference type="ARBA" id="ARBA00048696"/>
    </source>
</evidence>
<proteinExistence type="predicted"/>
<comment type="catalytic activity">
    <reaction evidence="7">
        <text>L-tyrosyl-[protein] + ATP = O-(5'-adenylyl)-L-tyrosyl-[protein] + diphosphate</text>
        <dbReference type="Rhea" id="RHEA:54288"/>
        <dbReference type="Rhea" id="RHEA-COMP:10136"/>
        <dbReference type="Rhea" id="RHEA-COMP:13846"/>
        <dbReference type="ChEBI" id="CHEBI:30616"/>
        <dbReference type="ChEBI" id="CHEBI:33019"/>
        <dbReference type="ChEBI" id="CHEBI:46858"/>
        <dbReference type="ChEBI" id="CHEBI:83624"/>
        <dbReference type="EC" id="2.7.7.108"/>
    </reaction>
</comment>
<evidence type="ECO:0000256" key="3">
    <source>
        <dbReference type="ARBA" id="ARBA00022741"/>
    </source>
</evidence>
<dbReference type="PANTHER" id="PTHR39560:SF1">
    <property type="entry name" value="PROTEIN ADENYLYLTRANSFERASE FIC-RELATED"/>
    <property type="match status" value="1"/>
</dbReference>
<dbReference type="AlphaFoldDB" id="A0A7X0VSG2"/>
<feature type="domain" description="Fido" evidence="8">
    <location>
        <begin position="59"/>
        <end position="196"/>
    </location>
</feature>
<evidence type="ECO:0000256" key="1">
    <source>
        <dbReference type="ARBA" id="ARBA00022679"/>
    </source>
</evidence>
<dbReference type="EMBL" id="JACKWY010000003">
    <property type="protein sequence ID" value="MBB6714541.1"/>
    <property type="molecule type" value="Genomic_DNA"/>
</dbReference>
<dbReference type="PROSITE" id="PS51459">
    <property type="entry name" value="FIDO"/>
    <property type="match status" value="1"/>
</dbReference>
<accession>A0A7X0VSG2</accession>
<sequence>MNSDYSYEYEYDSFYCYRNSFVLKNKFNIIDSKELKEAEREITSLRTAQALVDRINGNFDFAHLKKIHLFLFGEIYEWAGKTRSVDISKGNQFCRCEFIEEQMDDLFRKLKKEDYLRNYEVKGELSKRLAYYLGEINAIHPFREGNGRCQRMFIEHLSFYLDYQLDFMDITNEEMLEASVKAFDLDYSMMEKLLEKELSKVK</sequence>